<accession>A0A849C8Q9</accession>
<dbReference type="RefSeq" id="WP_157552996.1">
    <property type="nucleotide sequence ID" value="NZ_JABELX010000008.1"/>
</dbReference>
<protein>
    <submittedName>
        <fullName evidence="1">Uncharacterized protein</fullName>
    </submittedName>
</protein>
<name>A0A849C8Q9_9NOCA</name>
<reference evidence="1 2" key="1">
    <citation type="submission" date="2020-05" db="EMBL/GenBank/DDBJ databases">
        <title>MicrobeNet Type strains.</title>
        <authorList>
            <person name="Nicholson A.C."/>
        </authorList>
    </citation>
    <scope>NUCLEOTIDE SEQUENCE [LARGE SCALE GENOMIC DNA]</scope>
    <source>
        <strain evidence="1 2">JCM 3224</strain>
    </source>
</reference>
<comment type="caution">
    <text evidence="1">The sequence shown here is derived from an EMBL/GenBank/DDBJ whole genome shotgun (WGS) entry which is preliminary data.</text>
</comment>
<organism evidence="1 2">
    <name type="scientific">Nocardia uniformis</name>
    <dbReference type="NCBI Taxonomy" id="53432"/>
    <lineage>
        <taxon>Bacteria</taxon>
        <taxon>Bacillati</taxon>
        <taxon>Actinomycetota</taxon>
        <taxon>Actinomycetes</taxon>
        <taxon>Mycobacteriales</taxon>
        <taxon>Nocardiaceae</taxon>
        <taxon>Nocardia</taxon>
    </lineage>
</organism>
<evidence type="ECO:0000313" key="2">
    <source>
        <dbReference type="Proteomes" id="UP000586827"/>
    </source>
</evidence>
<keyword evidence="2" id="KW-1185">Reference proteome</keyword>
<dbReference type="AlphaFoldDB" id="A0A849C8Q9"/>
<gene>
    <name evidence="1" type="ORF">HLB23_22900</name>
</gene>
<dbReference type="Proteomes" id="UP000586827">
    <property type="component" value="Unassembled WGS sequence"/>
</dbReference>
<sequence length="51" mass="5518">MPDIACTLLVIFGFLAGALCLRILAGASAPKRVRVRVPRTANRSPRAMIRP</sequence>
<proteinExistence type="predicted"/>
<evidence type="ECO:0000313" key="1">
    <source>
        <dbReference type="EMBL" id="NNH72675.1"/>
    </source>
</evidence>
<dbReference type="EMBL" id="JABELX010000008">
    <property type="protein sequence ID" value="NNH72675.1"/>
    <property type="molecule type" value="Genomic_DNA"/>
</dbReference>